<keyword evidence="1" id="KW-0472">Membrane</keyword>
<sequence>METPVKRLENPVLQGKADYITGGFSARLTHMVVTRLNTRRLIPAHRGTINRLIINALTRSRRHRHAPAISWGVSGIALGCAGVIVAYNTSHLMQGKPMNRMRHHSAKALTAASALLLLGWFSIPAGDRGSETATGAFESPQDAGVIQAGNADGAPTPPRRLHSSLSMPYFSFAQSLNPRS</sequence>
<dbReference type="AlphaFoldDB" id="A0AAP5AHL6"/>
<feature type="transmembrane region" description="Helical" evidence="1">
    <location>
        <begin position="68"/>
        <end position="87"/>
    </location>
</feature>
<evidence type="ECO:0000313" key="2">
    <source>
        <dbReference type="EMBL" id="MDQ1108246.1"/>
    </source>
</evidence>
<organism evidence="2 3">
    <name type="scientific">Stenotrophomonas rhizophila</name>
    <dbReference type="NCBI Taxonomy" id="216778"/>
    <lineage>
        <taxon>Bacteria</taxon>
        <taxon>Pseudomonadati</taxon>
        <taxon>Pseudomonadota</taxon>
        <taxon>Gammaproteobacteria</taxon>
        <taxon>Lysobacterales</taxon>
        <taxon>Lysobacteraceae</taxon>
        <taxon>Stenotrophomonas</taxon>
    </lineage>
</organism>
<protein>
    <submittedName>
        <fullName evidence="2">Uncharacterized protein</fullName>
    </submittedName>
</protein>
<evidence type="ECO:0000313" key="3">
    <source>
        <dbReference type="Proteomes" id="UP001226084"/>
    </source>
</evidence>
<proteinExistence type="predicted"/>
<name>A0AAP5AHL6_9GAMM</name>
<keyword evidence="1" id="KW-1133">Transmembrane helix</keyword>
<evidence type="ECO:0000256" key="1">
    <source>
        <dbReference type="SAM" id="Phobius"/>
    </source>
</evidence>
<accession>A0AAP5AHL6</accession>
<dbReference type="Proteomes" id="UP001226084">
    <property type="component" value="Unassembled WGS sequence"/>
</dbReference>
<keyword evidence="1" id="KW-0812">Transmembrane</keyword>
<dbReference type="RefSeq" id="WP_249832763.1">
    <property type="nucleotide sequence ID" value="NZ_CP088000.1"/>
</dbReference>
<dbReference type="EMBL" id="JAUTAS010000001">
    <property type="protein sequence ID" value="MDQ1108246.1"/>
    <property type="molecule type" value="Genomic_DNA"/>
</dbReference>
<reference evidence="2" key="1">
    <citation type="submission" date="2023-07" db="EMBL/GenBank/DDBJ databases">
        <title>Functional and genomic diversity of the sorghum phyllosphere microbiome.</title>
        <authorList>
            <person name="Shade A."/>
        </authorList>
    </citation>
    <scope>NUCLEOTIDE SEQUENCE</scope>
    <source>
        <strain evidence="2">SORGH_AS_0457</strain>
    </source>
</reference>
<comment type="caution">
    <text evidence="2">The sequence shown here is derived from an EMBL/GenBank/DDBJ whole genome shotgun (WGS) entry which is preliminary data.</text>
</comment>
<gene>
    <name evidence="2" type="ORF">QE424_001405</name>
</gene>